<dbReference type="InterPro" id="IPR013766">
    <property type="entry name" value="Thioredoxin_domain"/>
</dbReference>
<name>A0ABV5LQE9_9ACTN</name>
<dbReference type="RefSeq" id="WP_380138597.1">
    <property type="nucleotide sequence ID" value="NZ_JBHLUI010000009.1"/>
</dbReference>
<evidence type="ECO:0000259" key="1">
    <source>
        <dbReference type="PROSITE" id="PS51352"/>
    </source>
</evidence>
<dbReference type="Proteomes" id="UP001589748">
    <property type="component" value="Unassembled WGS sequence"/>
</dbReference>
<evidence type="ECO:0000313" key="2">
    <source>
        <dbReference type="EMBL" id="MFB9376272.1"/>
    </source>
</evidence>
<dbReference type="Gene3D" id="3.40.30.10">
    <property type="entry name" value="Glutaredoxin"/>
    <property type="match status" value="1"/>
</dbReference>
<feature type="domain" description="Thioredoxin" evidence="1">
    <location>
        <begin position="1"/>
        <end position="137"/>
    </location>
</feature>
<dbReference type="EMBL" id="JBHMDM010000003">
    <property type="protein sequence ID" value="MFB9376272.1"/>
    <property type="molecule type" value="Genomic_DNA"/>
</dbReference>
<dbReference type="PROSITE" id="PS51352">
    <property type="entry name" value="THIOREDOXIN_2"/>
    <property type="match status" value="1"/>
</dbReference>
<keyword evidence="3" id="KW-1185">Reference proteome</keyword>
<sequence length="146" mass="15468">MVDQFGGDLDLAELWAEGPALLVLLPAAFSPHCTSEVGALVAAEDRLRTLGVQPAVVSCDPVPALRAWGEALGVAFPLLSDFWPHGAVARALDAFDAHRGVATRRSLLVVDGSPRWSACGGPDDVRDLGAHLDEIERVLRDPVVGR</sequence>
<evidence type="ECO:0000313" key="3">
    <source>
        <dbReference type="Proteomes" id="UP001589748"/>
    </source>
</evidence>
<comment type="caution">
    <text evidence="2">The sequence shown here is derived from an EMBL/GenBank/DDBJ whole genome shotgun (WGS) entry which is preliminary data.</text>
</comment>
<protein>
    <submittedName>
        <fullName evidence="2">Redoxin domain-containing protein</fullName>
    </submittedName>
</protein>
<reference evidence="2 3" key="1">
    <citation type="submission" date="2024-09" db="EMBL/GenBank/DDBJ databases">
        <authorList>
            <person name="Sun Q."/>
            <person name="Mori K."/>
        </authorList>
    </citation>
    <scope>NUCLEOTIDE SEQUENCE [LARGE SCALE GENOMIC DNA]</scope>
    <source>
        <strain evidence="2 3">TISTR 1856</strain>
    </source>
</reference>
<dbReference type="InterPro" id="IPR036249">
    <property type="entry name" value="Thioredoxin-like_sf"/>
</dbReference>
<dbReference type="InterPro" id="IPR000866">
    <property type="entry name" value="AhpC/TSA"/>
</dbReference>
<organism evidence="2 3">
    <name type="scientific">Kineococcus gynurae</name>
    <dbReference type="NCBI Taxonomy" id="452979"/>
    <lineage>
        <taxon>Bacteria</taxon>
        <taxon>Bacillati</taxon>
        <taxon>Actinomycetota</taxon>
        <taxon>Actinomycetes</taxon>
        <taxon>Kineosporiales</taxon>
        <taxon>Kineosporiaceae</taxon>
        <taxon>Kineococcus</taxon>
    </lineage>
</organism>
<proteinExistence type="predicted"/>
<accession>A0ABV5LQE9</accession>
<gene>
    <name evidence="2" type="ORF">ACFFVI_04755</name>
</gene>
<dbReference type="SUPFAM" id="SSF52833">
    <property type="entry name" value="Thioredoxin-like"/>
    <property type="match status" value="1"/>
</dbReference>
<dbReference type="Pfam" id="PF00578">
    <property type="entry name" value="AhpC-TSA"/>
    <property type="match status" value="1"/>
</dbReference>